<evidence type="ECO:0000256" key="1">
    <source>
        <dbReference type="SAM" id="MobiDB-lite"/>
    </source>
</evidence>
<evidence type="ECO:0000259" key="2">
    <source>
        <dbReference type="PROSITE" id="PS50994"/>
    </source>
</evidence>
<dbReference type="EMBL" id="SJPO01000006">
    <property type="protein sequence ID" value="TWT76169.1"/>
    <property type="molecule type" value="Genomic_DNA"/>
</dbReference>
<dbReference type="InterPro" id="IPR050900">
    <property type="entry name" value="Transposase_IS3/IS150/IS904"/>
</dbReference>
<accession>A0A5C5YMV3</accession>
<dbReference type="InterPro" id="IPR001584">
    <property type="entry name" value="Integrase_cat-core"/>
</dbReference>
<proteinExistence type="predicted"/>
<evidence type="ECO:0000313" key="3">
    <source>
        <dbReference type="EMBL" id="TWT76169.1"/>
    </source>
</evidence>
<organism evidence="3 4">
    <name type="scientific">Posidoniimonas polymericola</name>
    <dbReference type="NCBI Taxonomy" id="2528002"/>
    <lineage>
        <taxon>Bacteria</taxon>
        <taxon>Pseudomonadati</taxon>
        <taxon>Planctomycetota</taxon>
        <taxon>Planctomycetia</taxon>
        <taxon>Pirellulales</taxon>
        <taxon>Lacipirellulaceae</taxon>
        <taxon>Posidoniimonas</taxon>
    </lineage>
</organism>
<gene>
    <name evidence="3" type="ORF">Pla123a_29580</name>
</gene>
<dbReference type="Gene3D" id="3.30.420.10">
    <property type="entry name" value="Ribonuclease H-like superfamily/Ribonuclease H"/>
    <property type="match status" value="1"/>
</dbReference>
<dbReference type="GO" id="GO:0003676">
    <property type="term" value="F:nucleic acid binding"/>
    <property type="evidence" value="ECO:0007669"/>
    <property type="project" value="InterPro"/>
</dbReference>
<dbReference type="InterPro" id="IPR036397">
    <property type="entry name" value="RNaseH_sf"/>
</dbReference>
<dbReference type="InterPro" id="IPR012337">
    <property type="entry name" value="RNaseH-like_sf"/>
</dbReference>
<dbReference type="PANTHER" id="PTHR46889">
    <property type="entry name" value="TRANSPOSASE INSF FOR INSERTION SEQUENCE IS3B-RELATED"/>
    <property type="match status" value="1"/>
</dbReference>
<protein>
    <submittedName>
        <fullName evidence="3">Integrase core domain protein</fullName>
    </submittedName>
</protein>
<dbReference type="SUPFAM" id="SSF53098">
    <property type="entry name" value="Ribonuclease H-like"/>
    <property type="match status" value="1"/>
</dbReference>
<dbReference type="GO" id="GO:0015074">
    <property type="term" value="P:DNA integration"/>
    <property type="evidence" value="ECO:0007669"/>
    <property type="project" value="InterPro"/>
</dbReference>
<keyword evidence="4" id="KW-1185">Reference proteome</keyword>
<dbReference type="Pfam" id="PF13683">
    <property type="entry name" value="rve_3"/>
    <property type="match status" value="1"/>
</dbReference>
<name>A0A5C5YMV3_9BACT</name>
<dbReference type="Proteomes" id="UP000318478">
    <property type="component" value="Unassembled WGS sequence"/>
</dbReference>
<comment type="caution">
    <text evidence="3">The sequence shown here is derived from an EMBL/GenBank/DDBJ whole genome shotgun (WGS) entry which is preliminary data.</text>
</comment>
<feature type="domain" description="Integrase catalytic" evidence="2">
    <location>
        <begin position="38"/>
        <end position="208"/>
    </location>
</feature>
<feature type="region of interest" description="Disordered" evidence="1">
    <location>
        <begin position="194"/>
        <end position="231"/>
    </location>
</feature>
<sequence length="231" mass="26260">MSRENPLWGAPRIRAELRLLGYEVAKSTVARYMVRRRGNPSPGWKTFLANHAHEIAACDFFVVPTATIRLLYCFVVLSHDRRRLLHFNVTSNPTARWTAQQLTEAFPFDEAPRCLLRDNDAIYGQVFQQRVAALGMEDRTTTPGCPWQNPYVERLVGSVRRECLDHVIILGEDHLRRVLKEFFAYYNGRRAHQGLDGDTPLSREPEPPDGGPVVATPVLGGLHHSYSRRAA</sequence>
<dbReference type="PANTHER" id="PTHR46889:SF4">
    <property type="entry name" value="TRANSPOSASE INSO FOR INSERTION SEQUENCE ELEMENT IS911B-RELATED"/>
    <property type="match status" value="1"/>
</dbReference>
<dbReference type="PROSITE" id="PS50994">
    <property type="entry name" value="INTEGRASE"/>
    <property type="match status" value="1"/>
</dbReference>
<evidence type="ECO:0000313" key="4">
    <source>
        <dbReference type="Proteomes" id="UP000318478"/>
    </source>
</evidence>
<dbReference type="AlphaFoldDB" id="A0A5C5YMV3"/>
<reference evidence="3 4" key="1">
    <citation type="submission" date="2019-02" db="EMBL/GenBank/DDBJ databases">
        <title>Deep-cultivation of Planctomycetes and their phenomic and genomic characterization uncovers novel biology.</title>
        <authorList>
            <person name="Wiegand S."/>
            <person name="Jogler M."/>
            <person name="Boedeker C."/>
            <person name="Pinto D."/>
            <person name="Vollmers J."/>
            <person name="Rivas-Marin E."/>
            <person name="Kohn T."/>
            <person name="Peeters S.H."/>
            <person name="Heuer A."/>
            <person name="Rast P."/>
            <person name="Oberbeckmann S."/>
            <person name="Bunk B."/>
            <person name="Jeske O."/>
            <person name="Meyerdierks A."/>
            <person name="Storesund J.E."/>
            <person name="Kallscheuer N."/>
            <person name="Luecker S."/>
            <person name="Lage O.M."/>
            <person name="Pohl T."/>
            <person name="Merkel B.J."/>
            <person name="Hornburger P."/>
            <person name="Mueller R.-W."/>
            <person name="Bruemmer F."/>
            <person name="Labrenz M."/>
            <person name="Spormann A.M."/>
            <person name="Op Den Camp H."/>
            <person name="Overmann J."/>
            <person name="Amann R."/>
            <person name="Jetten M.S.M."/>
            <person name="Mascher T."/>
            <person name="Medema M.H."/>
            <person name="Devos D.P."/>
            <person name="Kaster A.-K."/>
            <person name="Ovreas L."/>
            <person name="Rohde M."/>
            <person name="Galperin M.Y."/>
            <person name="Jogler C."/>
        </authorList>
    </citation>
    <scope>NUCLEOTIDE SEQUENCE [LARGE SCALE GENOMIC DNA]</scope>
    <source>
        <strain evidence="3 4">Pla123a</strain>
    </source>
</reference>